<dbReference type="InterPro" id="IPR011047">
    <property type="entry name" value="Quinoprotein_ADH-like_sf"/>
</dbReference>
<name>A0A518CQV2_9PLAN</name>
<feature type="region of interest" description="Disordered" evidence="1">
    <location>
        <begin position="645"/>
        <end position="696"/>
    </location>
</feature>
<gene>
    <name evidence="5" type="ORF">Pla110_33450</name>
</gene>
<feature type="compositionally biased region" description="Basic and acidic residues" evidence="1">
    <location>
        <begin position="645"/>
        <end position="658"/>
    </location>
</feature>
<keyword evidence="2" id="KW-0732">Signal</keyword>
<feature type="chain" id="PRO_5022075951" evidence="2">
    <location>
        <begin position="24"/>
        <end position="957"/>
    </location>
</feature>
<evidence type="ECO:0000313" key="6">
    <source>
        <dbReference type="Proteomes" id="UP000317178"/>
    </source>
</evidence>
<sequence precursor="true">MSRVTVSFCVLLSLSLFQGSVFSEDWPTWRNNSGRTAVSVQGLEGELHLQWSRELPEINPAFDNPRLQFDGRYEPVIKKDTIVLASSVEDTVTAYDLKTGQEKWSFFTNGPNRLAPVLWGDRVLFGSDDGYFYCLSLQTGELQWKKQVALSDRKLLANERLTSVWPVRGGAVVDDGTVYLAAGVWPFEGIVATALSVETGEVIWQNDRLGYLYGDHPHQTVAMGGLAPQGYLLINDDELVIPCSAAYPARLNKETGELIEFALPKVSRYPGGWFSSLDPESAKAVRRGTVSFDEVINQQRHEDKQQFGTGDGNLHRQITAAEEVISFDKPDHGIAGPVQNLVPVNDYAVVVTEGGQLCVYGTENRKPVQFPLAIAKANSTSIVKSDDEHPLDAETRRVIESLHTSSGYALSVGSPDAASLDMLLEKTDLKLIVLENDTNQATKLRQHLQAAGHYGSRGVVWLLETGKAGLPPYWAELVYARSQSDLERVLGANGELNLDSFVNSVRPYGGQLHFAEGIKEDTFRSTLMQTLYSEWGDEALASKANSTATFSRVGPLPGSQDYQTDWELNQDELVRFPVGVLWFNDLVKNFKRSPQPSFEKGVMVSRGKSWLSERDRSDYTVDFPLFPPSFSDVYTGRLFEESEAQEARAKHTVNKEEASEPTQYRPPYQKDAWHPAKPEQGTRINPLSGKEEKRDFPKNYGCDGGVDYGFLFTMRSGTPAFYDKTLESGTMFLSGPRSGCTNSIIPANGLLNVPYFYEGCTCSYPLPTSMALYAVPETHEQWAVWGESEPESIQRIGINFGAPGARMTREGTLWLNFPSLGEPSPKLTANTSPATVDYSYRHSLRIDSSEKWPWVDGSAAIGLSEFKLEKLKPGTYTVRLYFCDLPIRESGARVQTISVQGEPVLNSFDIVAEAAGDNRGIVKSFDGITVGEDFLLELVSEQGETMINGLELIRTGD</sequence>
<evidence type="ECO:0000259" key="4">
    <source>
        <dbReference type="Pfam" id="PF13360"/>
    </source>
</evidence>
<organism evidence="5 6">
    <name type="scientific">Polystyrenella longa</name>
    <dbReference type="NCBI Taxonomy" id="2528007"/>
    <lineage>
        <taxon>Bacteria</taxon>
        <taxon>Pseudomonadati</taxon>
        <taxon>Planctomycetota</taxon>
        <taxon>Planctomycetia</taxon>
        <taxon>Planctomycetales</taxon>
        <taxon>Planctomycetaceae</taxon>
        <taxon>Polystyrenella</taxon>
    </lineage>
</organism>
<dbReference type="Gene3D" id="2.60.120.430">
    <property type="entry name" value="Galactose-binding lectin"/>
    <property type="match status" value="1"/>
</dbReference>
<dbReference type="SUPFAM" id="SSF50998">
    <property type="entry name" value="Quinoprotein alcohol dehydrogenase-like"/>
    <property type="match status" value="1"/>
</dbReference>
<dbReference type="Gene3D" id="2.130.10.10">
    <property type="entry name" value="YVTN repeat-like/Quinoprotein amine dehydrogenase"/>
    <property type="match status" value="1"/>
</dbReference>
<evidence type="ECO:0000256" key="1">
    <source>
        <dbReference type="SAM" id="MobiDB-lite"/>
    </source>
</evidence>
<feature type="domain" description="Pyrrolo-quinoline quinone repeat" evidence="4">
    <location>
        <begin position="68"/>
        <end position="206"/>
    </location>
</feature>
<dbReference type="InterPro" id="IPR021720">
    <property type="entry name" value="Malectin_dom"/>
</dbReference>
<dbReference type="OrthoDB" id="218952at2"/>
<dbReference type="SMART" id="SM00564">
    <property type="entry name" value="PQQ"/>
    <property type="match status" value="3"/>
</dbReference>
<dbReference type="Pfam" id="PF13360">
    <property type="entry name" value="PQQ_2"/>
    <property type="match status" value="1"/>
</dbReference>
<evidence type="ECO:0000313" key="5">
    <source>
        <dbReference type="EMBL" id="QDU81603.1"/>
    </source>
</evidence>
<dbReference type="KEGG" id="plon:Pla110_33450"/>
<dbReference type="PANTHER" id="PTHR34512">
    <property type="entry name" value="CELL SURFACE PROTEIN"/>
    <property type="match status" value="1"/>
</dbReference>
<evidence type="ECO:0000259" key="3">
    <source>
        <dbReference type="Pfam" id="PF11721"/>
    </source>
</evidence>
<dbReference type="InterPro" id="IPR015943">
    <property type="entry name" value="WD40/YVTN_repeat-like_dom_sf"/>
</dbReference>
<dbReference type="AlphaFoldDB" id="A0A518CQV2"/>
<dbReference type="InterPro" id="IPR018391">
    <property type="entry name" value="PQQ_b-propeller_rpt"/>
</dbReference>
<keyword evidence="6" id="KW-1185">Reference proteome</keyword>
<feature type="signal peptide" evidence="2">
    <location>
        <begin position="1"/>
        <end position="23"/>
    </location>
</feature>
<proteinExistence type="predicted"/>
<accession>A0A518CQV2</accession>
<protein>
    <submittedName>
        <fullName evidence="5">Outer membrane biogenesis protein BamB</fullName>
    </submittedName>
</protein>
<reference evidence="5 6" key="1">
    <citation type="submission" date="2019-02" db="EMBL/GenBank/DDBJ databases">
        <title>Deep-cultivation of Planctomycetes and their phenomic and genomic characterization uncovers novel biology.</title>
        <authorList>
            <person name="Wiegand S."/>
            <person name="Jogler M."/>
            <person name="Boedeker C."/>
            <person name="Pinto D."/>
            <person name="Vollmers J."/>
            <person name="Rivas-Marin E."/>
            <person name="Kohn T."/>
            <person name="Peeters S.H."/>
            <person name="Heuer A."/>
            <person name="Rast P."/>
            <person name="Oberbeckmann S."/>
            <person name="Bunk B."/>
            <person name="Jeske O."/>
            <person name="Meyerdierks A."/>
            <person name="Storesund J.E."/>
            <person name="Kallscheuer N."/>
            <person name="Luecker S."/>
            <person name="Lage O.M."/>
            <person name="Pohl T."/>
            <person name="Merkel B.J."/>
            <person name="Hornburger P."/>
            <person name="Mueller R.-W."/>
            <person name="Bruemmer F."/>
            <person name="Labrenz M."/>
            <person name="Spormann A.M."/>
            <person name="Op den Camp H."/>
            <person name="Overmann J."/>
            <person name="Amann R."/>
            <person name="Jetten M.S.M."/>
            <person name="Mascher T."/>
            <person name="Medema M.H."/>
            <person name="Devos D.P."/>
            <person name="Kaster A.-K."/>
            <person name="Ovreas L."/>
            <person name="Rohde M."/>
            <person name="Galperin M.Y."/>
            <person name="Jogler C."/>
        </authorList>
    </citation>
    <scope>NUCLEOTIDE SEQUENCE [LARGE SCALE GENOMIC DNA]</scope>
    <source>
        <strain evidence="5 6">Pla110</strain>
    </source>
</reference>
<dbReference type="PANTHER" id="PTHR34512:SF30">
    <property type="entry name" value="OUTER MEMBRANE PROTEIN ASSEMBLY FACTOR BAMB"/>
    <property type="match status" value="1"/>
</dbReference>
<dbReference type="RefSeq" id="WP_144997088.1">
    <property type="nucleotide sequence ID" value="NZ_CP036281.1"/>
</dbReference>
<dbReference type="EMBL" id="CP036281">
    <property type="protein sequence ID" value="QDU81603.1"/>
    <property type="molecule type" value="Genomic_DNA"/>
</dbReference>
<feature type="domain" description="Malectin" evidence="3">
    <location>
        <begin position="871"/>
        <end position="940"/>
    </location>
</feature>
<dbReference type="Pfam" id="PF11721">
    <property type="entry name" value="Malectin"/>
    <property type="match status" value="1"/>
</dbReference>
<dbReference type="InterPro" id="IPR002372">
    <property type="entry name" value="PQQ_rpt_dom"/>
</dbReference>
<dbReference type="Proteomes" id="UP000317178">
    <property type="component" value="Chromosome"/>
</dbReference>
<evidence type="ECO:0000256" key="2">
    <source>
        <dbReference type="SAM" id="SignalP"/>
    </source>
</evidence>